<dbReference type="SUPFAM" id="SSF54277">
    <property type="entry name" value="CAD &amp; PB1 domains"/>
    <property type="match status" value="1"/>
</dbReference>
<accession>A0A814JMT0</accession>
<dbReference type="Pfam" id="PF00564">
    <property type="entry name" value="PB1"/>
    <property type="match status" value="1"/>
</dbReference>
<keyword evidence="3" id="KW-0862">Zinc</keyword>
<name>A0A814JMT0_9BILA</name>
<dbReference type="GO" id="GO:0035973">
    <property type="term" value="P:aggrephagy"/>
    <property type="evidence" value="ECO:0007669"/>
    <property type="project" value="TreeGrafter"/>
</dbReference>
<keyword evidence="1" id="KW-0479">Metal-binding</keyword>
<dbReference type="PANTHER" id="PTHR15090">
    <property type="entry name" value="SEQUESTOSOME 1-RELATED"/>
    <property type="match status" value="1"/>
</dbReference>
<dbReference type="InterPro" id="IPR043145">
    <property type="entry name" value="Znf_ZZ_sf"/>
</dbReference>
<keyword evidence="7" id="KW-1185">Reference proteome</keyword>
<evidence type="ECO:0000256" key="1">
    <source>
        <dbReference type="ARBA" id="ARBA00022723"/>
    </source>
</evidence>
<dbReference type="GO" id="GO:0070530">
    <property type="term" value="F:K63-linked polyubiquitin modification-dependent protein binding"/>
    <property type="evidence" value="ECO:0007669"/>
    <property type="project" value="TreeGrafter"/>
</dbReference>
<gene>
    <name evidence="6" type="ORF">OXX778_LOCUS18282</name>
</gene>
<evidence type="ECO:0000313" key="7">
    <source>
        <dbReference type="Proteomes" id="UP000663879"/>
    </source>
</evidence>
<dbReference type="Gene3D" id="3.10.20.90">
    <property type="entry name" value="Phosphatidylinositol 3-kinase Catalytic Subunit, Chain A, domain 1"/>
    <property type="match status" value="1"/>
</dbReference>
<dbReference type="InterPro" id="IPR000433">
    <property type="entry name" value="Znf_ZZ"/>
</dbReference>
<evidence type="ECO:0000256" key="3">
    <source>
        <dbReference type="ARBA" id="ARBA00022833"/>
    </source>
</evidence>
<dbReference type="Gene3D" id="3.30.60.90">
    <property type="match status" value="1"/>
</dbReference>
<evidence type="ECO:0000259" key="5">
    <source>
        <dbReference type="PROSITE" id="PS50135"/>
    </source>
</evidence>
<proteinExistence type="predicted"/>
<evidence type="ECO:0000256" key="2">
    <source>
        <dbReference type="ARBA" id="ARBA00022771"/>
    </source>
</evidence>
<organism evidence="6 7">
    <name type="scientific">Brachionus calyciflorus</name>
    <dbReference type="NCBI Taxonomy" id="104777"/>
    <lineage>
        <taxon>Eukaryota</taxon>
        <taxon>Metazoa</taxon>
        <taxon>Spiralia</taxon>
        <taxon>Gnathifera</taxon>
        <taxon>Rotifera</taxon>
        <taxon>Eurotatoria</taxon>
        <taxon>Monogononta</taxon>
        <taxon>Pseudotrocha</taxon>
        <taxon>Ploima</taxon>
        <taxon>Brachionidae</taxon>
        <taxon>Brachionus</taxon>
    </lineage>
</organism>
<dbReference type="GO" id="GO:0044753">
    <property type="term" value="C:amphisome"/>
    <property type="evidence" value="ECO:0007669"/>
    <property type="project" value="TreeGrafter"/>
</dbReference>
<comment type="caution">
    <text evidence="6">The sequence shown here is derived from an EMBL/GenBank/DDBJ whole genome shotgun (WGS) entry which is preliminary data.</text>
</comment>
<dbReference type="GO" id="GO:0005080">
    <property type="term" value="F:protein kinase C binding"/>
    <property type="evidence" value="ECO:0007669"/>
    <property type="project" value="TreeGrafter"/>
</dbReference>
<feature type="domain" description="ZZ-type" evidence="5">
    <location>
        <begin position="124"/>
        <end position="175"/>
    </location>
</feature>
<dbReference type="PROSITE" id="PS50135">
    <property type="entry name" value="ZF_ZZ_2"/>
    <property type="match status" value="1"/>
</dbReference>
<protein>
    <recommendedName>
        <fullName evidence="5">ZZ-type domain-containing protein</fullName>
    </recommendedName>
</protein>
<evidence type="ECO:0000313" key="6">
    <source>
        <dbReference type="EMBL" id="CAF1039616.1"/>
    </source>
</evidence>
<dbReference type="GO" id="GO:0007032">
    <property type="term" value="P:endosome organization"/>
    <property type="evidence" value="ECO:0007669"/>
    <property type="project" value="TreeGrafter"/>
</dbReference>
<dbReference type="PROSITE" id="PS01357">
    <property type="entry name" value="ZF_ZZ_1"/>
    <property type="match status" value="1"/>
</dbReference>
<dbReference type="EMBL" id="CAJNOC010004997">
    <property type="protein sequence ID" value="CAF1039616.1"/>
    <property type="molecule type" value="Genomic_DNA"/>
</dbReference>
<dbReference type="GO" id="GO:0000423">
    <property type="term" value="P:mitophagy"/>
    <property type="evidence" value="ECO:0007669"/>
    <property type="project" value="TreeGrafter"/>
</dbReference>
<dbReference type="GO" id="GO:0008270">
    <property type="term" value="F:zinc ion binding"/>
    <property type="evidence" value="ECO:0007669"/>
    <property type="project" value="UniProtKB-KW"/>
</dbReference>
<keyword evidence="2 4" id="KW-0863">Zinc-finger</keyword>
<reference evidence="6" key="1">
    <citation type="submission" date="2021-02" db="EMBL/GenBank/DDBJ databases">
        <authorList>
            <person name="Nowell W R."/>
        </authorList>
    </citation>
    <scope>NUCLEOTIDE SEQUENCE</scope>
    <source>
        <strain evidence="6">Ploen Becks lab</strain>
    </source>
</reference>
<dbReference type="Pfam" id="PF00569">
    <property type="entry name" value="ZZ"/>
    <property type="match status" value="1"/>
</dbReference>
<dbReference type="CDD" id="cd02249">
    <property type="entry name" value="ZZ"/>
    <property type="match status" value="1"/>
</dbReference>
<dbReference type="GO" id="GO:0016235">
    <property type="term" value="C:aggresome"/>
    <property type="evidence" value="ECO:0007669"/>
    <property type="project" value="TreeGrafter"/>
</dbReference>
<dbReference type="PANTHER" id="PTHR15090:SF0">
    <property type="entry name" value="SEQUESTOSOME-1"/>
    <property type="match status" value="1"/>
</dbReference>
<dbReference type="OrthoDB" id="441278at2759"/>
<dbReference type="Proteomes" id="UP000663879">
    <property type="component" value="Unassembled WGS sequence"/>
</dbReference>
<dbReference type="InterPro" id="IPR000270">
    <property type="entry name" value="PB1_dom"/>
</dbReference>
<sequence>MPDLLIKAHLLKNIPENLRSDQIQEIKYFDLKYSDYIFLLKTLKNKLVTLFSHLINNENDMVLFWKDSDGDLIRINNEEDLSNALKFSLGQQSFKIFFIDTKKFQKSTSTSRSMVIYNKMSHIHPDVKCDGCKRNFYGLRLKCGTCPDFDLCESCYQNPNLRHGHKFHLNYSMYGFHTCIDCNKELTKTIHVCNTCSAKKIPLLNNQLSEEVKKQILYSRYNVCDSCRSRNHANHEVVTEHLEDFCKVHSNLTNEILSNRKNGIPKQVFFEMNCASCKNTGVSFQGTSIGFDRYFVCEDCFLKGYAKYLTSFSRMTQERANFIQDQISFSNRINLEQMMNSVNLTNMRNKMILKNIDMQSKLAMKVEL</sequence>
<dbReference type="SMART" id="SM00291">
    <property type="entry name" value="ZnF_ZZ"/>
    <property type="match status" value="1"/>
</dbReference>
<evidence type="ECO:0000256" key="4">
    <source>
        <dbReference type="PROSITE-ProRule" id="PRU00228"/>
    </source>
</evidence>
<dbReference type="SUPFAM" id="SSF57850">
    <property type="entry name" value="RING/U-box"/>
    <property type="match status" value="1"/>
</dbReference>
<dbReference type="InterPro" id="IPR052260">
    <property type="entry name" value="Autophagy_Rcpt_SigReg"/>
</dbReference>
<dbReference type="AlphaFoldDB" id="A0A814JMT0"/>